<gene>
    <name evidence="2" type="ordered locus">CPE1921</name>
</gene>
<keyword evidence="1" id="KW-0812">Transmembrane</keyword>
<dbReference type="EMBL" id="BA000016">
    <property type="protein sequence ID" value="BAB81627.1"/>
    <property type="molecule type" value="Genomic_DNA"/>
</dbReference>
<dbReference type="KEGG" id="cpe:CPE1921"/>
<evidence type="ECO:0000313" key="3">
    <source>
        <dbReference type="Proteomes" id="UP000000818"/>
    </source>
</evidence>
<reference evidence="2 3" key="1">
    <citation type="journal article" date="2002" name="Proc. Natl. Acad. Sci. U.S.A.">
        <title>Complete genome sequence of Clostridium perfringens, an anaerobic flesh-eater.</title>
        <authorList>
            <person name="Shimizu T."/>
            <person name="Ohtani K."/>
            <person name="Hirakawa H."/>
            <person name="Ohshima K."/>
            <person name="Yamashita A."/>
            <person name="Shiba T."/>
            <person name="Ogasawara N."/>
            <person name="Hattori M."/>
            <person name="Kuhara S."/>
            <person name="Hayashi H."/>
        </authorList>
    </citation>
    <scope>NUCLEOTIDE SEQUENCE [LARGE SCALE GENOMIC DNA]</scope>
    <source>
        <strain evidence="3">13 / Type A</strain>
    </source>
</reference>
<dbReference type="STRING" id="195102.gene:10491190"/>
<accession>Q8XJ40</accession>
<dbReference type="AlphaFoldDB" id="Q8XJ40"/>
<keyword evidence="1" id="KW-0472">Membrane</keyword>
<feature type="transmembrane region" description="Helical" evidence="1">
    <location>
        <begin position="25"/>
        <end position="47"/>
    </location>
</feature>
<proteinExistence type="predicted"/>
<dbReference type="HOGENOM" id="CLU_3060234_0_0_9"/>
<evidence type="ECO:0000256" key="1">
    <source>
        <dbReference type="SAM" id="Phobius"/>
    </source>
</evidence>
<sequence length="53" mass="6490">MVNGKIIIHMKYNKTYKYILEKIKFLLILFVSFILVLGRIRFFYISFNEILLM</sequence>
<organism evidence="2 3">
    <name type="scientific">Clostridium perfringens (strain 13 / Type A)</name>
    <dbReference type="NCBI Taxonomy" id="195102"/>
    <lineage>
        <taxon>Bacteria</taxon>
        <taxon>Bacillati</taxon>
        <taxon>Bacillota</taxon>
        <taxon>Clostridia</taxon>
        <taxon>Eubacteriales</taxon>
        <taxon>Clostridiaceae</taxon>
        <taxon>Clostridium</taxon>
    </lineage>
</organism>
<keyword evidence="1" id="KW-1133">Transmembrane helix</keyword>
<dbReference type="Proteomes" id="UP000000818">
    <property type="component" value="Chromosome"/>
</dbReference>
<protein>
    <submittedName>
        <fullName evidence="2">Uncharacterized protein</fullName>
    </submittedName>
</protein>
<name>Q8XJ40_CLOPE</name>
<evidence type="ECO:0000313" key="2">
    <source>
        <dbReference type="EMBL" id="BAB81627.1"/>
    </source>
</evidence>